<dbReference type="Gene3D" id="3.40.50.720">
    <property type="entry name" value="NAD(P)-binding Rossmann-like Domain"/>
    <property type="match status" value="1"/>
</dbReference>
<dbReference type="SUPFAM" id="SSF51735">
    <property type="entry name" value="NAD(P)-binding Rossmann-fold domains"/>
    <property type="match status" value="1"/>
</dbReference>
<dbReference type="GO" id="GO:0006813">
    <property type="term" value="P:potassium ion transport"/>
    <property type="evidence" value="ECO:0007669"/>
    <property type="project" value="InterPro"/>
</dbReference>
<dbReference type="InterPro" id="IPR050721">
    <property type="entry name" value="Trk_Ktr_HKT_K-transport"/>
</dbReference>
<reference evidence="4" key="1">
    <citation type="submission" date="2019-03" db="EMBL/GenBank/DDBJ databases">
        <title>Weissella sp. 26KH-42 Genome sequencing.</title>
        <authorList>
            <person name="Heo J."/>
            <person name="Kim S.-J."/>
            <person name="Kim J.-S."/>
            <person name="Hong S.-B."/>
            <person name="Kwon S.-W."/>
        </authorList>
    </citation>
    <scope>NUCLEOTIDE SEQUENCE [LARGE SCALE GENOMIC DNA]</scope>
    <source>
        <strain evidence="4">26KH-42</strain>
    </source>
</reference>
<dbReference type="OrthoDB" id="9776294at2"/>
<sequence>MKQTFAIIGLGRFGGSLLKKLSDANQEVLGVDSNEQVVQDYMDIATHTAIADGQDEDALRDLDIASFDHVIVSIGHNIQANILTTILVKDLGAKHVVAKAETDVHAKVLERIGADLIVHPEAEMGRRVAHQLMTPNILNFIDLSDDYSLAEVRINNPKFAGVTLSEIDLRNKFGLNVIAVRHGNNDVVVTPGPDEKIALNDILSVIGRNKQIDAFDEKTNYQGR</sequence>
<dbReference type="InterPro" id="IPR036291">
    <property type="entry name" value="NAD(P)-bd_dom_sf"/>
</dbReference>
<dbReference type="InterPro" id="IPR003148">
    <property type="entry name" value="RCK_N"/>
</dbReference>
<name>A0A4P6YUA4_9LACO</name>
<proteinExistence type="predicted"/>
<dbReference type="InterPro" id="IPR006037">
    <property type="entry name" value="RCK_C"/>
</dbReference>
<dbReference type="Gene3D" id="3.30.70.1450">
    <property type="entry name" value="Regulator of K+ conductance, C-terminal domain"/>
    <property type="match status" value="1"/>
</dbReference>
<dbReference type="PANTHER" id="PTHR43833">
    <property type="entry name" value="POTASSIUM CHANNEL PROTEIN 2-RELATED-RELATED"/>
    <property type="match status" value="1"/>
</dbReference>
<dbReference type="PROSITE" id="PS51202">
    <property type="entry name" value="RCK_C"/>
    <property type="match status" value="1"/>
</dbReference>
<accession>A0A4P6YUA4</accession>
<evidence type="ECO:0000313" key="3">
    <source>
        <dbReference type="EMBL" id="QBO36296.1"/>
    </source>
</evidence>
<evidence type="ECO:0000259" key="2">
    <source>
        <dbReference type="PROSITE" id="PS51202"/>
    </source>
</evidence>
<dbReference type="Pfam" id="PF02080">
    <property type="entry name" value="TrkA_C"/>
    <property type="match status" value="1"/>
</dbReference>
<dbReference type="SUPFAM" id="SSF116726">
    <property type="entry name" value="TrkA C-terminal domain-like"/>
    <property type="match status" value="1"/>
</dbReference>
<dbReference type="GO" id="GO:0008324">
    <property type="term" value="F:monoatomic cation transmembrane transporter activity"/>
    <property type="evidence" value="ECO:0007669"/>
    <property type="project" value="InterPro"/>
</dbReference>
<dbReference type="InterPro" id="IPR036721">
    <property type="entry name" value="RCK_C_sf"/>
</dbReference>
<gene>
    <name evidence="3" type="ORF">EQG49_07380</name>
</gene>
<dbReference type="AlphaFoldDB" id="A0A4P6YUA4"/>
<organism evidence="3 4">
    <name type="scientific">Periweissella cryptocerci</name>
    <dbReference type="NCBI Taxonomy" id="2506420"/>
    <lineage>
        <taxon>Bacteria</taxon>
        <taxon>Bacillati</taxon>
        <taxon>Bacillota</taxon>
        <taxon>Bacilli</taxon>
        <taxon>Lactobacillales</taxon>
        <taxon>Lactobacillaceae</taxon>
        <taxon>Periweissella</taxon>
    </lineage>
</organism>
<dbReference type="EMBL" id="CP037940">
    <property type="protein sequence ID" value="QBO36296.1"/>
    <property type="molecule type" value="Genomic_DNA"/>
</dbReference>
<evidence type="ECO:0000313" key="4">
    <source>
        <dbReference type="Proteomes" id="UP000292886"/>
    </source>
</evidence>
<dbReference type="PANTHER" id="PTHR43833:SF7">
    <property type="entry name" value="KTR SYSTEM POTASSIUM UPTAKE PROTEIN C"/>
    <property type="match status" value="1"/>
</dbReference>
<feature type="domain" description="RCK C-terminal" evidence="2">
    <location>
        <begin position="135"/>
        <end position="221"/>
    </location>
</feature>
<dbReference type="RefSeq" id="WP_133363373.1">
    <property type="nucleotide sequence ID" value="NZ_CP037940.1"/>
</dbReference>
<dbReference type="KEGG" id="wei:EQG49_07380"/>
<dbReference type="PROSITE" id="PS51201">
    <property type="entry name" value="RCK_N"/>
    <property type="match status" value="1"/>
</dbReference>
<evidence type="ECO:0000259" key="1">
    <source>
        <dbReference type="PROSITE" id="PS51201"/>
    </source>
</evidence>
<feature type="domain" description="RCK N-terminal" evidence="1">
    <location>
        <begin position="2"/>
        <end position="118"/>
    </location>
</feature>
<keyword evidence="4" id="KW-1185">Reference proteome</keyword>
<protein>
    <submittedName>
        <fullName evidence="3">TrkA family potassium uptake protein</fullName>
    </submittedName>
</protein>
<dbReference type="Pfam" id="PF02254">
    <property type="entry name" value="TrkA_N"/>
    <property type="match status" value="1"/>
</dbReference>
<dbReference type="Proteomes" id="UP000292886">
    <property type="component" value="Chromosome"/>
</dbReference>